<dbReference type="InterPro" id="IPR007344">
    <property type="entry name" value="GrpB/CoaE"/>
</dbReference>
<dbReference type="Proteomes" id="UP000635565">
    <property type="component" value="Unassembled WGS sequence"/>
</dbReference>
<dbReference type="EMBL" id="BNJJ01000001">
    <property type="protein sequence ID" value="GHO82328.1"/>
    <property type="molecule type" value="Genomic_DNA"/>
</dbReference>
<proteinExistence type="predicted"/>
<protein>
    <recommendedName>
        <fullName evidence="3">GrpB family protein</fullName>
    </recommendedName>
</protein>
<sequence>MSEFMKAGDPVWVVPYDENWPDRFQQLAQPLRQALGPVAMRIDHIGSTSVPGLAAKPIIDIQISVADFEPLDGYRLPLERLGYLFHADNAERTKRYFREAPGLPRVHIHVRRSGSFSEQFALLFRDYVRTHPDIAFQYAQLKIELAQQCSRVEDRHAYTEAKSPFIWKVIAQADEWAQYIGWIPGPSDL</sequence>
<evidence type="ECO:0008006" key="3">
    <source>
        <dbReference type="Google" id="ProtNLM"/>
    </source>
</evidence>
<dbReference type="PANTHER" id="PTHR34822">
    <property type="entry name" value="GRPB DOMAIN PROTEIN (AFU_ORTHOLOGUE AFUA_1G01530)"/>
    <property type="match status" value="1"/>
</dbReference>
<dbReference type="RefSeq" id="WP_201360017.1">
    <property type="nucleotide sequence ID" value="NZ_BNJJ01000001.1"/>
</dbReference>
<dbReference type="PANTHER" id="PTHR34822:SF1">
    <property type="entry name" value="GRPB FAMILY PROTEIN"/>
    <property type="match status" value="1"/>
</dbReference>
<reference evidence="1 2" key="1">
    <citation type="journal article" date="2021" name="Int. J. Syst. Evol. Microbiol.">
        <title>Reticulibacter mediterranei gen. nov., sp. nov., within the new family Reticulibacteraceae fam. nov., and Ktedonospora formicarum gen. nov., sp. nov., Ktedonobacter robiniae sp. nov., Dictyobacter formicarum sp. nov. and Dictyobacter arantiisoli sp. nov., belonging to the class Ktedonobacteria.</title>
        <authorList>
            <person name="Yabe S."/>
            <person name="Zheng Y."/>
            <person name="Wang C.M."/>
            <person name="Sakai Y."/>
            <person name="Abe K."/>
            <person name="Yokota A."/>
            <person name="Donadio S."/>
            <person name="Cavaletti L."/>
            <person name="Monciardini P."/>
        </authorList>
    </citation>
    <scope>NUCLEOTIDE SEQUENCE [LARGE SCALE GENOMIC DNA]</scope>
    <source>
        <strain evidence="1 2">SOSP1-9</strain>
    </source>
</reference>
<evidence type="ECO:0000313" key="2">
    <source>
        <dbReference type="Proteomes" id="UP000635565"/>
    </source>
</evidence>
<dbReference type="Gene3D" id="3.30.460.10">
    <property type="entry name" value="Beta Polymerase, domain 2"/>
    <property type="match status" value="1"/>
</dbReference>
<comment type="caution">
    <text evidence="1">The sequence shown here is derived from an EMBL/GenBank/DDBJ whole genome shotgun (WGS) entry which is preliminary data.</text>
</comment>
<organism evidence="1 2">
    <name type="scientific">Dictyobacter formicarum</name>
    <dbReference type="NCBI Taxonomy" id="2778368"/>
    <lineage>
        <taxon>Bacteria</taxon>
        <taxon>Bacillati</taxon>
        <taxon>Chloroflexota</taxon>
        <taxon>Ktedonobacteria</taxon>
        <taxon>Ktedonobacterales</taxon>
        <taxon>Dictyobacteraceae</taxon>
        <taxon>Dictyobacter</taxon>
    </lineage>
</organism>
<dbReference type="SUPFAM" id="SSF81301">
    <property type="entry name" value="Nucleotidyltransferase"/>
    <property type="match status" value="1"/>
</dbReference>
<accession>A0ABQ3V9I1</accession>
<name>A0ABQ3V9I1_9CHLR</name>
<dbReference type="Pfam" id="PF04229">
    <property type="entry name" value="GrpB"/>
    <property type="match status" value="1"/>
</dbReference>
<evidence type="ECO:0000313" key="1">
    <source>
        <dbReference type="EMBL" id="GHO82328.1"/>
    </source>
</evidence>
<dbReference type="InterPro" id="IPR043519">
    <property type="entry name" value="NT_sf"/>
</dbReference>
<keyword evidence="2" id="KW-1185">Reference proteome</keyword>
<gene>
    <name evidence="1" type="ORF">KSZ_03340</name>
</gene>